<dbReference type="InterPro" id="IPR015946">
    <property type="entry name" value="KH_dom-like_a/b"/>
</dbReference>
<dbReference type="InterPro" id="IPR023799">
    <property type="entry name" value="RbfA_dom_sf"/>
</dbReference>
<evidence type="ECO:0000313" key="4">
    <source>
        <dbReference type="EMBL" id="MBD8502846.1"/>
    </source>
</evidence>
<comment type="caution">
    <text evidence="4">The sequence shown here is derived from an EMBL/GenBank/DDBJ whole genome shotgun (WGS) entry which is preliminary data.</text>
</comment>
<dbReference type="SUPFAM" id="SSF89919">
    <property type="entry name" value="Ribosome-binding factor A, RbfA"/>
    <property type="match status" value="1"/>
</dbReference>
<organism evidence="4 5">
    <name type="scientific">Thauera sedimentorum</name>
    <dbReference type="NCBI Taxonomy" id="2767595"/>
    <lineage>
        <taxon>Bacteria</taxon>
        <taxon>Pseudomonadati</taxon>
        <taxon>Pseudomonadota</taxon>
        <taxon>Betaproteobacteria</taxon>
        <taxon>Rhodocyclales</taxon>
        <taxon>Zoogloeaceae</taxon>
        <taxon>Thauera</taxon>
    </lineage>
</organism>
<keyword evidence="2" id="KW-0963">Cytoplasm</keyword>
<evidence type="ECO:0000256" key="2">
    <source>
        <dbReference type="HAMAP-Rule" id="MF_00003"/>
    </source>
</evidence>
<dbReference type="EMBL" id="JACYTO010000001">
    <property type="protein sequence ID" value="MBD8502846.1"/>
    <property type="molecule type" value="Genomic_DNA"/>
</dbReference>
<feature type="compositionally biased region" description="Basic and acidic residues" evidence="3">
    <location>
        <begin position="111"/>
        <end position="125"/>
    </location>
</feature>
<comment type="function">
    <text evidence="2">One of several proteins that assist in the late maturation steps of the functional core of the 30S ribosomal subunit. Associates with free 30S ribosomal subunits (but not with 30S subunits that are part of 70S ribosomes or polysomes). Required for efficient processing of 16S rRNA. May interact with the 5'-terminal helix region of 16S rRNA.</text>
</comment>
<dbReference type="Gene3D" id="3.30.300.20">
    <property type="match status" value="1"/>
</dbReference>
<evidence type="ECO:0000256" key="1">
    <source>
        <dbReference type="ARBA" id="ARBA00022517"/>
    </source>
</evidence>
<dbReference type="PANTHER" id="PTHR33515">
    <property type="entry name" value="RIBOSOME-BINDING FACTOR A, CHLOROPLASTIC-RELATED"/>
    <property type="match status" value="1"/>
</dbReference>
<keyword evidence="5" id="KW-1185">Reference proteome</keyword>
<gene>
    <name evidence="2 4" type="primary">rbfA</name>
    <name evidence="4" type="ORF">IFO67_08130</name>
</gene>
<evidence type="ECO:0000256" key="3">
    <source>
        <dbReference type="SAM" id="MobiDB-lite"/>
    </source>
</evidence>
<keyword evidence="1 2" id="KW-0690">Ribosome biogenesis</keyword>
<evidence type="ECO:0000313" key="5">
    <source>
        <dbReference type="Proteomes" id="UP000603602"/>
    </source>
</evidence>
<feature type="region of interest" description="Disordered" evidence="3">
    <location>
        <begin position="111"/>
        <end position="141"/>
    </location>
</feature>
<dbReference type="NCBIfam" id="TIGR00082">
    <property type="entry name" value="rbfA"/>
    <property type="match status" value="1"/>
</dbReference>
<reference evidence="5" key="1">
    <citation type="submission" date="2023-07" db="EMBL/GenBank/DDBJ databases">
        <title>Thauera sp. CAU 1555 isolated from sand of Yaerae Beach.</title>
        <authorList>
            <person name="Kim W."/>
        </authorList>
    </citation>
    <scope>NUCLEOTIDE SEQUENCE [LARGE SCALE GENOMIC DNA]</scope>
    <source>
        <strain evidence="5">CAU 1555</strain>
    </source>
</reference>
<protein>
    <recommendedName>
        <fullName evidence="2">Ribosome-binding factor A</fullName>
    </recommendedName>
</protein>
<proteinExistence type="inferred from homology"/>
<dbReference type="HAMAP" id="MF_00003">
    <property type="entry name" value="RbfA"/>
    <property type="match status" value="1"/>
</dbReference>
<name>A0ABR9B907_9RHOO</name>
<comment type="subunit">
    <text evidence="2">Monomer. Binds 30S ribosomal subunits, but not 50S ribosomal subunits or 70S ribosomes.</text>
</comment>
<dbReference type="PANTHER" id="PTHR33515:SF1">
    <property type="entry name" value="RIBOSOME-BINDING FACTOR A, CHLOROPLASTIC-RELATED"/>
    <property type="match status" value="1"/>
</dbReference>
<dbReference type="InterPro" id="IPR000238">
    <property type="entry name" value="RbfA"/>
</dbReference>
<comment type="similarity">
    <text evidence="2">Belongs to the RbfA family.</text>
</comment>
<dbReference type="Pfam" id="PF02033">
    <property type="entry name" value="RBFA"/>
    <property type="match status" value="1"/>
</dbReference>
<sequence length="141" mass="16081">MPKEYSRSQRVAEQIRRELAELIRLEVKDPRIGMISLTDVEVTPDYAHAKVFFTSMTGEEGLDEILAGLRRASGFLRRELGRRVRIHTTPELHFHYDKSLEQGSRLSRLIDDAVREDEARHDHESSAGPDLPDGGADKKDD</sequence>
<dbReference type="Proteomes" id="UP000603602">
    <property type="component" value="Unassembled WGS sequence"/>
</dbReference>
<dbReference type="RefSeq" id="WP_187717596.1">
    <property type="nucleotide sequence ID" value="NZ_JACTAH010000001.1"/>
</dbReference>
<comment type="subcellular location">
    <subcellularLocation>
        <location evidence="2">Cytoplasm</location>
    </subcellularLocation>
</comment>
<accession>A0ABR9B907</accession>